<accession>A0A0G0FLK4</accession>
<reference evidence="1 2" key="1">
    <citation type="journal article" date="2015" name="Nature">
        <title>rRNA introns, odd ribosomes, and small enigmatic genomes across a large radiation of phyla.</title>
        <authorList>
            <person name="Brown C.T."/>
            <person name="Hug L.A."/>
            <person name="Thomas B.C."/>
            <person name="Sharon I."/>
            <person name="Castelle C.J."/>
            <person name="Singh A."/>
            <person name="Wilkins M.J."/>
            <person name="Williams K.H."/>
            <person name="Banfield J.F."/>
        </authorList>
    </citation>
    <scope>NUCLEOTIDE SEQUENCE [LARGE SCALE GENOMIC DNA]</scope>
</reference>
<proteinExistence type="predicted"/>
<dbReference type="STRING" id="1618333.UR93_C0018G0004"/>
<dbReference type="Proteomes" id="UP000034316">
    <property type="component" value="Unassembled WGS sequence"/>
</dbReference>
<protein>
    <recommendedName>
        <fullName evidence="3">PRC-barrel domain-containing protein</fullName>
    </recommendedName>
</protein>
<comment type="caution">
    <text evidence="1">The sequence shown here is derived from an EMBL/GenBank/DDBJ whole genome shotgun (WGS) entry which is preliminary data.</text>
</comment>
<evidence type="ECO:0000313" key="2">
    <source>
        <dbReference type="Proteomes" id="UP000034316"/>
    </source>
</evidence>
<name>A0A0G0FLK4_9BACT</name>
<evidence type="ECO:0000313" key="1">
    <source>
        <dbReference type="EMBL" id="KKP88245.1"/>
    </source>
</evidence>
<evidence type="ECO:0008006" key="3">
    <source>
        <dbReference type="Google" id="ProtNLM"/>
    </source>
</evidence>
<dbReference type="Gene3D" id="2.30.30.240">
    <property type="entry name" value="PRC-barrel domain"/>
    <property type="match status" value="1"/>
</dbReference>
<gene>
    <name evidence="1" type="ORF">UR93_C0018G0004</name>
</gene>
<sequence length="162" mass="17800">MLNLILASSIGNLKIASFEDGIKIADVDKVLIDPENGKFIGLTITKFFSKKTKIISSRDILSIDKEGVVVNNQNDIVNIDEIAGAKKTLKNSLTGCKVKINKNYIGKVVDISLSLETMSAVNIYIRSLLKERIVPISRIDKFDEKSHTLILKGNNIAEANLA</sequence>
<dbReference type="EMBL" id="LBRB01000018">
    <property type="protein sequence ID" value="KKP88245.1"/>
    <property type="molecule type" value="Genomic_DNA"/>
</dbReference>
<dbReference type="AlphaFoldDB" id="A0A0G0FLK4"/>
<organism evidence="1 2">
    <name type="scientific">Berkelbacteria bacterium GW2011_GWA2_35_9</name>
    <dbReference type="NCBI Taxonomy" id="1618333"/>
    <lineage>
        <taxon>Bacteria</taxon>
        <taxon>Candidatus Berkelbacteria</taxon>
    </lineage>
</organism>